<evidence type="ECO:0000313" key="1">
    <source>
        <dbReference type="EMBL" id="KKM00584.1"/>
    </source>
</evidence>
<proteinExistence type="predicted"/>
<comment type="caution">
    <text evidence="1">The sequence shown here is derived from an EMBL/GenBank/DDBJ whole genome shotgun (WGS) entry which is preliminary data.</text>
</comment>
<reference evidence="1" key="1">
    <citation type="journal article" date="2015" name="Nature">
        <title>Complex archaea that bridge the gap between prokaryotes and eukaryotes.</title>
        <authorList>
            <person name="Spang A."/>
            <person name="Saw J.H."/>
            <person name="Jorgensen S.L."/>
            <person name="Zaremba-Niedzwiedzka K."/>
            <person name="Martijn J."/>
            <person name="Lind A.E."/>
            <person name="van Eijk R."/>
            <person name="Schleper C."/>
            <person name="Guy L."/>
            <person name="Ettema T.J."/>
        </authorList>
    </citation>
    <scope>NUCLEOTIDE SEQUENCE</scope>
</reference>
<accession>A0A0F9GP50</accession>
<dbReference type="AlphaFoldDB" id="A0A0F9GP50"/>
<evidence type="ECO:0008006" key="2">
    <source>
        <dbReference type="Google" id="ProtNLM"/>
    </source>
</evidence>
<protein>
    <recommendedName>
        <fullName evidence="2">DUF115 domain-containing protein</fullName>
    </recommendedName>
</protein>
<dbReference type="EMBL" id="LAZR01017400">
    <property type="protein sequence ID" value="KKM00584.1"/>
    <property type="molecule type" value="Genomic_DNA"/>
</dbReference>
<gene>
    <name evidence="1" type="ORF">LCGC14_1802980</name>
</gene>
<dbReference type="Gene3D" id="3.90.1480.10">
    <property type="entry name" value="Alpha-2,3-sialyltransferase"/>
    <property type="match status" value="1"/>
</dbReference>
<sequence>MYWNIPKMWEGGECWIIGGGPSMPLEFGVPENVIQSVLTKELPLSAYSPFLSLIHDRHVIGINAAFFLGTWVDAVFFGDGGFYRENKAVMDAFPKLKITSSPHLKNKNYQGLKFLQNNTRHSVGISQKPGTVSWNLNSGAASISLAYHFGVKKIYLLGFDMNLSLDGVQHWHRHYSRNSVSSKKERGAARKTFARHLKGFTAIEQDAKRLGLEIINVSPNSKILNFERVKLSDVL</sequence>
<name>A0A0F9GP50_9ZZZZ</name>
<organism evidence="1">
    <name type="scientific">marine sediment metagenome</name>
    <dbReference type="NCBI Taxonomy" id="412755"/>
    <lineage>
        <taxon>unclassified sequences</taxon>
        <taxon>metagenomes</taxon>
        <taxon>ecological metagenomes</taxon>
    </lineage>
</organism>